<comment type="caution">
    <text evidence="1">The sequence shown here is derived from an EMBL/GenBank/DDBJ whole genome shotgun (WGS) entry which is preliminary data.</text>
</comment>
<protein>
    <submittedName>
        <fullName evidence="1">Uncharacterized protein</fullName>
    </submittedName>
</protein>
<organism evidence="1 2">
    <name type="scientific">Perilla frutescens var. hirtella</name>
    <name type="common">Perilla citriodora</name>
    <name type="synonym">Perilla setoyensis</name>
    <dbReference type="NCBI Taxonomy" id="608512"/>
    <lineage>
        <taxon>Eukaryota</taxon>
        <taxon>Viridiplantae</taxon>
        <taxon>Streptophyta</taxon>
        <taxon>Embryophyta</taxon>
        <taxon>Tracheophyta</taxon>
        <taxon>Spermatophyta</taxon>
        <taxon>Magnoliopsida</taxon>
        <taxon>eudicotyledons</taxon>
        <taxon>Gunneridae</taxon>
        <taxon>Pentapetalae</taxon>
        <taxon>asterids</taxon>
        <taxon>lamiids</taxon>
        <taxon>Lamiales</taxon>
        <taxon>Lamiaceae</taxon>
        <taxon>Nepetoideae</taxon>
        <taxon>Elsholtzieae</taxon>
        <taxon>Perilla</taxon>
    </lineage>
</organism>
<name>A0AAD4JAA3_PERFH</name>
<gene>
    <name evidence="1" type="ORF">C2S53_011483</name>
</gene>
<accession>A0AAD4JAA3</accession>
<keyword evidence="2" id="KW-1185">Reference proteome</keyword>
<sequence>MLPRGILGWSPTVIRPIILNRIPDEPVDGMAADSENHHRRFPTVKRRSNTFDEANRFSHSIIELGARLEQGRRWQWCSSSSAEAAAAEEAAAAVFIPSSPGCSETPAASV</sequence>
<dbReference type="EMBL" id="SDAM02000108">
    <property type="protein sequence ID" value="KAH6829440.1"/>
    <property type="molecule type" value="Genomic_DNA"/>
</dbReference>
<proteinExistence type="predicted"/>
<dbReference type="AlphaFoldDB" id="A0AAD4JAA3"/>
<dbReference type="Proteomes" id="UP001190926">
    <property type="component" value="Unassembled WGS sequence"/>
</dbReference>
<evidence type="ECO:0000313" key="2">
    <source>
        <dbReference type="Proteomes" id="UP001190926"/>
    </source>
</evidence>
<evidence type="ECO:0000313" key="1">
    <source>
        <dbReference type="EMBL" id="KAH6829440.1"/>
    </source>
</evidence>
<reference evidence="1 2" key="1">
    <citation type="journal article" date="2021" name="Nat. Commun.">
        <title>Incipient diploidization of the medicinal plant Perilla within 10,000 years.</title>
        <authorList>
            <person name="Zhang Y."/>
            <person name="Shen Q."/>
            <person name="Leng L."/>
            <person name="Zhang D."/>
            <person name="Chen S."/>
            <person name="Shi Y."/>
            <person name="Ning Z."/>
            <person name="Chen S."/>
        </authorList>
    </citation>
    <scope>NUCLEOTIDE SEQUENCE [LARGE SCALE GENOMIC DNA]</scope>
    <source>
        <strain evidence="2">cv. PC099</strain>
    </source>
</reference>